<comment type="cofactor">
    <cofactor evidence="1">
        <name>Mg(2+)</name>
        <dbReference type="ChEBI" id="CHEBI:18420"/>
    </cofactor>
</comment>
<protein>
    <recommendedName>
        <fullName evidence="2">diguanylate cyclase</fullName>
        <ecNumber evidence="2">2.7.7.65</ecNumber>
    </recommendedName>
</protein>
<dbReference type="GO" id="GO:1902201">
    <property type="term" value="P:negative regulation of bacterial-type flagellum-dependent cell motility"/>
    <property type="evidence" value="ECO:0007669"/>
    <property type="project" value="TreeGrafter"/>
</dbReference>
<dbReference type="SUPFAM" id="SSF55073">
    <property type="entry name" value="Nucleotide cyclase"/>
    <property type="match status" value="1"/>
</dbReference>
<feature type="transmembrane region" description="Helical" evidence="4">
    <location>
        <begin position="53"/>
        <end position="70"/>
    </location>
</feature>
<accession>A0A545UJQ8</accession>
<dbReference type="PANTHER" id="PTHR45138">
    <property type="entry name" value="REGULATORY COMPONENTS OF SENSORY TRANSDUCTION SYSTEM"/>
    <property type="match status" value="1"/>
</dbReference>
<dbReference type="InterPro" id="IPR050469">
    <property type="entry name" value="Diguanylate_Cyclase"/>
</dbReference>
<dbReference type="PANTHER" id="PTHR45138:SF9">
    <property type="entry name" value="DIGUANYLATE CYCLASE DGCM-RELATED"/>
    <property type="match status" value="1"/>
</dbReference>
<feature type="transmembrane region" description="Helical" evidence="4">
    <location>
        <begin position="165"/>
        <end position="181"/>
    </location>
</feature>
<feature type="transmembrane region" description="Helical" evidence="4">
    <location>
        <begin position="116"/>
        <end position="133"/>
    </location>
</feature>
<organism evidence="6 7">
    <name type="scientific">Aliikangiella coralliicola</name>
    <dbReference type="NCBI Taxonomy" id="2592383"/>
    <lineage>
        <taxon>Bacteria</taxon>
        <taxon>Pseudomonadati</taxon>
        <taxon>Pseudomonadota</taxon>
        <taxon>Gammaproteobacteria</taxon>
        <taxon>Oceanospirillales</taxon>
        <taxon>Pleioneaceae</taxon>
        <taxon>Aliikangiella</taxon>
    </lineage>
</organism>
<dbReference type="Pfam" id="PF00990">
    <property type="entry name" value="GGDEF"/>
    <property type="match status" value="1"/>
</dbReference>
<dbReference type="GO" id="GO:0043709">
    <property type="term" value="P:cell adhesion involved in single-species biofilm formation"/>
    <property type="evidence" value="ECO:0007669"/>
    <property type="project" value="TreeGrafter"/>
</dbReference>
<dbReference type="CDD" id="cd01949">
    <property type="entry name" value="GGDEF"/>
    <property type="match status" value="1"/>
</dbReference>
<dbReference type="GO" id="GO:0005886">
    <property type="term" value="C:plasma membrane"/>
    <property type="evidence" value="ECO:0007669"/>
    <property type="project" value="TreeGrafter"/>
</dbReference>
<gene>
    <name evidence="6" type="ORF">FLL46_02120</name>
</gene>
<dbReference type="PROSITE" id="PS50887">
    <property type="entry name" value="GGDEF"/>
    <property type="match status" value="1"/>
</dbReference>
<dbReference type="EC" id="2.7.7.65" evidence="2"/>
<comment type="caution">
    <text evidence="6">The sequence shown here is derived from an EMBL/GenBank/DDBJ whole genome shotgun (WGS) entry which is preliminary data.</text>
</comment>
<keyword evidence="4" id="KW-1133">Transmembrane helix</keyword>
<dbReference type="Proteomes" id="UP000315439">
    <property type="component" value="Unassembled WGS sequence"/>
</dbReference>
<evidence type="ECO:0000313" key="7">
    <source>
        <dbReference type="Proteomes" id="UP000315439"/>
    </source>
</evidence>
<dbReference type="InterPro" id="IPR000160">
    <property type="entry name" value="GGDEF_dom"/>
</dbReference>
<evidence type="ECO:0000256" key="1">
    <source>
        <dbReference type="ARBA" id="ARBA00001946"/>
    </source>
</evidence>
<evidence type="ECO:0000259" key="5">
    <source>
        <dbReference type="PROSITE" id="PS50887"/>
    </source>
</evidence>
<feature type="transmembrane region" description="Helical" evidence="4">
    <location>
        <begin position="140"/>
        <end position="159"/>
    </location>
</feature>
<dbReference type="NCBIfam" id="TIGR00254">
    <property type="entry name" value="GGDEF"/>
    <property type="match status" value="1"/>
</dbReference>
<dbReference type="OrthoDB" id="9812260at2"/>
<dbReference type="FunFam" id="3.30.70.270:FF:000001">
    <property type="entry name" value="Diguanylate cyclase domain protein"/>
    <property type="match status" value="1"/>
</dbReference>
<feature type="domain" description="GGDEF" evidence="5">
    <location>
        <begin position="240"/>
        <end position="375"/>
    </location>
</feature>
<evidence type="ECO:0000313" key="6">
    <source>
        <dbReference type="EMBL" id="TQV89700.1"/>
    </source>
</evidence>
<dbReference type="InterPro" id="IPR029787">
    <property type="entry name" value="Nucleotide_cyclase"/>
</dbReference>
<sequence length="380" mass="43463">MPIETNFQYRNQLIQRRIDMDLLNRSIPGIVIYAILWPIIIFPVGFHLEHWDISWRFMIALAGVSFLRWVQRQLTQLWYPYHRRSWLIFFATSSFVQALLWGSLFILAIHDPRFEPIRFVIVLAIGGMASGAMSALNPRLWVSVTNVCLILSPGIYASFFLVENYSQGILITIYLAYLVMLSRRSNKEYLRAFRIESQLESQRKELERINKIDPLTSIFNRGHFNTAFEFQWNAGIRSQQEQSLLMIDVDNFKLINDQHGHLFGDECLIYVANSISSAAKRKTDLIARFGGEEFAVLLSDTSLDEAHQLAETIRVEIESKPFVFDGIELVVTVSIGVASFIPSAGINSIQLVDNADKALYLAKEQGRNCVRSYLVNPSSG</sequence>
<evidence type="ECO:0000256" key="4">
    <source>
        <dbReference type="SAM" id="Phobius"/>
    </source>
</evidence>
<keyword evidence="7" id="KW-1185">Reference proteome</keyword>
<dbReference type="InterPro" id="IPR043128">
    <property type="entry name" value="Rev_trsase/Diguanyl_cyclase"/>
</dbReference>
<feature type="transmembrane region" description="Helical" evidence="4">
    <location>
        <begin position="26"/>
        <end position="47"/>
    </location>
</feature>
<feature type="transmembrane region" description="Helical" evidence="4">
    <location>
        <begin position="86"/>
        <end position="110"/>
    </location>
</feature>
<evidence type="ECO:0000256" key="3">
    <source>
        <dbReference type="ARBA" id="ARBA00034247"/>
    </source>
</evidence>
<dbReference type="GO" id="GO:0052621">
    <property type="term" value="F:diguanylate cyclase activity"/>
    <property type="evidence" value="ECO:0007669"/>
    <property type="project" value="UniProtKB-EC"/>
</dbReference>
<reference evidence="6 7" key="1">
    <citation type="submission" date="2019-07" db="EMBL/GenBank/DDBJ databases">
        <title>Draft genome for Aliikangiella sp. M105.</title>
        <authorList>
            <person name="Wang G."/>
        </authorList>
    </citation>
    <scope>NUCLEOTIDE SEQUENCE [LARGE SCALE GENOMIC DNA]</scope>
    <source>
        <strain evidence="6 7">M105</strain>
    </source>
</reference>
<dbReference type="Gene3D" id="3.30.70.270">
    <property type="match status" value="1"/>
</dbReference>
<keyword evidence="4" id="KW-0812">Transmembrane</keyword>
<keyword evidence="4" id="KW-0472">Membrane</keyword>
<dbReference type="EMBL" id="VIKS01000001">
    <property type="protein sequence ID" value="TQV89700.1"/>
    <property type="molecule type" value="Genomic_DNA"/>
</dbReference>
<dbReference type="SMART" id="SM00267">
    <property type="entry name" value="GGDEF"/>
    <property type="match status" value="1"/>
</dbReference>
<comment type="catalytic activity">
    <reaction evidence="3">
        <text>2 GTP = 3',3'-c-di-GMP + 2 diphosphate</text>
        <dbReference type="Rhea" id="RHEA:24898"/>
        <dbReference type="ChEBI" id="CHEBI:33019"/>
        <dbReference type="ChEBI" id="CHEBI:37565"/>
        <dbReference type="ChEBI" id="CHEBI:58805"/>
        <dbReference type="EC" id="2.7.7.65"/>
    </reaction>
</comment>
<proteinExistence type="predicted"/>
<evidence type="ECO:0000256" key="2">
    <source>
        <dbReference type="ARBA" id="ARBA00012528"/>
    </source>
</evidence>
<name>A0A545UJQ8_9GAMM</name>
<dbReference type="AlphaFoldDB" id="A0A545UJQ8"/>